<name>A0A067RCM5_ZOONE</name>
<evidence type="ECO:0000256" key="1">
    <source>
        <dbReference type="SAM" id="MobiDB-lite"/>
    </source>
</evidence>
<proteinExistence type="predicted"/>
<reference evidence="2 3" key="1">
    <citation type="journal article" date="2014" name="Nat. Commun.">
        <title>Molecular traces of alternative social organization in a termite genome.</title>
        <authorList>
            <person name="Terrapon N."/>
            <person name="Li C."/>
            <person name="Robertson H.M."/>
            <person name="Ji L."/>
            <person name="Meng X."/>
            <person name="Booth W."/>
            <person name="Chen Z."/>
            <person name="Childers C.P."/>
            <person name="Glastad K.M."/>
            <person name="Gokhale K."/>
            <person name="Gowin J."/>
            <person name="Gronenberg W."/>
            <person name="Hermansen R.A."/>
            <person name="Hu H."/>
            <person name="Hunt B.G."/>
            <person name="Huylmans A.K."/>
            <person name="Khalil S.M."/>
            <person name="Mitchell R.D."/>
            <person name="Munoz-Torres M.C."/>
            <person name="Mustard J.A."/>
            <person name="Pan H."/>
            <person name="Reese J.T."/>
            <person name="Scharf M.E."/>
            <person name="Sun F."/>
            <person name="Vogel H."/>
            <person name="Xiao J."/>
            <person name="Yang W."/>
            <person name="Yang Z."/>
            <person name="Yang Z."/>
            <person name="Zhou J."/>
            <person name="Zhu J."/>
            <person name="Brent C.S."/>
            <person name="Elsik C.G."/>
            <person name="Goodisman M.A."/>
            <person name="Liberles D.A."/>
            <person name="Roe R.M."/>
            <person name="Vargo E.L."/>
            <person name="Vilcinskas A."/>
            <person name="Wang J."/>
            <person name="Bornberg-Bauer E."/>
            <person name="Korb J."/>
            <person name="Zhang G."/>
            <person name="Liebig J."/>
        </authorList>
    </citation>
    <scope>NUCLEOTIDE SEQUENCE [LARGE SCALE GENOMIC DNA]</scope>
    <source>
        <tissue evidence="2">Whole organism</tissue>
    </source>
</reference>
<organism evidence="2 3">
    <name type="scientific">Zootermopsis nevadensis</name>
    <name type="common">Dampwood termite</name>
    <dbReference type="NCBI Taxonomy" id="136037"/>
    <lineage>
        <taxon>Eukaryota</taxon>
        <taxon>Metazoa</taxon>
        <taxon>Ecdysozoa</taxon>
        <taxon>Arthropoda</taxon>
        <taxon>Hexapoda</taxon>
        <taxon>Insecta</taxon>
        <taxon>Pterygota</taxon>
        <taxon>Neoptera</taxon>
        <taxon>Polyneoptera</taxon>
        <taxon>Dictyoptera</taxon>
        <taxon>Blattodea</taxon>
        <taxon>Blattoidea</taxon>
        <taxon>Termitoidae</taxon>
        <taxon>Termopsidae</taxon>
        <taxon>Zootermopsis</taxon>
    </lineage>
</organism>
<sequence>MQLSSTTVSGSLLLTCTRTVLRAYLFSSLALFTHTRRPVAPHWTHSGSSATTVHEPGALNSQPPALSTPLDTLAPLPPRSTNPVLSTCSLQPIAPHWTHAGSSAAMVHEPGASHTLQTPSCSAPHQTA</sequence>
<dbReference type="InParanoid" id="A0A067RCM5"/>
<dbReference type="Proteomes" id="UP000027135">
    <property type="component" value="Unassembled WGS sequence"/>
</dbReference>
<accession>A0A067RCM5</accession>
<dbReference type="AlphaFoldDB" id="A0A067RCM5"/>
<protein>
    <submittedName>
        <fullName evidence="2">Uncharacterized protein</fullName>
    </submittedName>
</protein>
<evidence type="ECO:0000313" key="3">
    <source>
        <dbReference type="Proteomes" id="UP000027135"/>
    </source>
</evidence>
<feature type="region of interest" description="Disordered" evidence="1">
    <location>
        <begin position="42"/>
        <end position="78"/>
    </location>
</feature>
<evidence type="ECO:0000313" key="2">
    <source>
        <dbReference type="EMBL" id="KDR16519.1"/>
    </source>
</evidence>
<gene>
    <name evidence="2" type="ORF">L798_09954</name>
</gene>
<keyword evidence="3" id="KW-1185">Reference proteome</keyword>
<dbReference type="EMBL" id="KK852789">
    <property type="protein sequence ID" value="KDR16519.1"/>
    <property type="molecule type" value="Genomic_DNA"/>
</dbReference>